<evidence type="ECO:0000256" key="3">
    <source>
        <dbReference type="ARBA" id="ARBA00019618"/>
    </source>
</evidence>
<dbReference type="AlphaFoldDB" id="A0A225W7K3"/>
<keyword evidence="6" id="KW-0804">Transcription</keyword>
<feature type="region of interest" description="Disordered" evidence="8">
    <location>
        <begin position="180"/>
        <end position="272"/>
    </location>
</feature>
<dbReference type="PANTHER" id="PTHR48249">
    <property type="entry name" value="MEDIATOR OF RNA POLYMERASE II TRANSCRIPTION SUBUNIT 13"/>
    <property type="match status" value="1"/>
</dbReference>
<organism evidence="9 10">
    <name type="scientific">Phytophthora megakarya</name>
    <dbReference type="NCBI Taxonomy" id="4795"/>
    <lineage>
        <taxon>Eukaryota</taxon>
        <taxon>Sar</taxon>
        <taxon>Stramenopiles</taxon>
        <taxon>Oomycota</taxon>
        <taxon>Peronosporomycetes</taxon>
        <taxon>Peronosporales</taxon>
        <taxon>Peronosporaceae</taxon>
        <taxon>Phytophthora</taxon>
    </lineage>
</organism>
<dbReference type="Proteomes" id="UP000198211">
    <property type="component" value="Unassembled WGS sequence"/>
</dbReference>
<evidence type="ECO:0000313" key="10">
    <source>
        <dbReference type="Proteomes" id="UP000198211"/>
    </source>
</evidence>
<dbReference type="OrthoDB" id="103819at2759"/>
<sequence length="1170" mass="131895">MPSGVPAEPPTGVLKTTTGSWTDTAEPLDQTIQKQFFAALTSLLSRKLLAHEEFILTRDGFYEPNDAKFIFRCPSLTRLNHVAVYLEEEFPTPSFQLHFRLFEPSNLLTVALDVVRRDGSNCALDEELGDPRCSWERLVALPSQKDHSVVDVWHLKDGLVPRMIAETKYADVVPRFRAVSKRRHKRRMDENDGSGNEDEVKKDDNEEDGDEDEDDNNQEDVETDELLRRPVTGGTSKAKRKRNSADATENDESTAPTSPDTHVNTPDGNGPIVRMTLPHDDELLPRVDSEVRRFKRRRRGYKVKAGKEFALTFDPIKSNGPRPSTKPTPLILSSNVVKGGMDPVQLFSMAKASLSNSGPTLTRPKNDTKHLSVAVSLVESLSHNEQQEALDGRPVKTHPLLQALQDYVDDESKMIEESLTSHVSAKVKFLPNAEAFIPPPLRATVGRLSINRATAEQLRLRLYSDRFNFWRSEYTKLQYPRNGRQQKKEQQRRLLLDFDEDAFEEQARQKSMITWSNPDRFKLRDGEISLGIQMSASDAMVTWRQEPSGIKLWSAHTSLHVTAASATEKHEMVDRVQPYVQSLVLLLKKEDRNDIEIKKIGRDRRWMSFEDYTQAPTKSSGAKRIECVRVEEPKLCVSTLESSYHVEPAIISEYLLRDLHPVAVPKPVDYVIVCPQSPSQWLASLALSYFTCFRSMYTQCHMGDLAPVNLGQIQGNHYASVDSSNGLLLVDCADSMLDPFANFRAAGKLLNPVLSSGAMKKTQAFSRSAVANLVYLVVPIRRSDIKHKMWVLGAFARGLFGTDCIDEAKGWKNSVTIEMVFLDDLYEVEVNPSPFMLMPNCFGVYDRVCENLNLKPTDGVSSGAGRSRFICERLYHLADWRNDTSTGAQEVEAEPPYIYGGYLLSEDRKWFACSCTDAVGSVLETFMVPVKDGEDGISLESALLEMMQKMLQFFALFGERSVLVVTRLIDMGETSCLDDLEQSAWERLRSQRLDELIPPSYTALLSRVLLVQLNAASYEEVQLRENPTLSALYASDNLGYAVISPQESASVRSSRAVYFTGSDAWKSTTLLHDQHTLNRKRETRVFKVELVLALLEEDTDSKDGEVTESAPPSTMAAILRDFHAQSYLTMHPITMDRQSPLPHHLAAISKINRELQVLKSQLTMDPLQMR</sequence>
<evidence type="ECO:0000256" key="2">
    <source>
        <dbReference type="ARBA" id="ARBA00009354"/>
    </source>
</evidence>
<comment type="caution">
    <text evidence="9">The sequence shown here is derived from an EMBL/GenBank/DDBJ whole genome shotgun (WGS) entry which is preliminary data.</text>
</comment>
<gene>
    <name evidence="9" type="ORF">PHMEG_00012911</name>
</gene>
<evidence type="ECO:0000256" key="7">
    <source>
        <dbReference type="ARBA" id="ARBA00023242"/>
    </source>
</evidence>
<evidence type="ECO:0000256" key="8">
    <source>
        <dbReference type="SAM" id="MobiDB-lite"/>
    </source>
</evidence>
<dbReference type="GO" id="GO:0016592">
    <property type="term" value="C:mediator complex"/>
    <property type="evidence" value="ECO:0007669"/>
    <property type="project" value="TreeGrafter"/>
</dbReference>
<feature type="compositionally biased region" description="Acidic residues" evidence="8">
    <location>
        <begin position="205"/>
        <end position="224"/>
    </location>
</feature>
<evidence type="ECO:0000313" key="9">
    <source>
        <dbReference type="EMBL" id="OWZ13713.1"/>
    </source>
</evidence>
<comment type="subcellular location">
    <subcellularLocation>
        <location evidence="1">Nucleus</location>
    </subcellularLocation>
</comment>
<comment type="similarity">
    <text evidence="2">Belongs to the Mediator complex subunit 13 family.</text>
</comment>
<name>A0A225W7K3_9STRA</name>
<keyword evidence="10" id="KW-1185">Reference proteome</keyword>
<dbReference type="EMBL" id="NBNE01001510">
    <property type="protein sequence ID" value="OWZ13713.1"/>
    <property type="molecule type" value="Genomic_DNA"/>
</dbReference>
<evidence type="ECO:0000256" key="6">
    <source>
        <dbReference type="ARBA" id="ARBA00023163"/>
    </source>
</evidence>
<reference evidence="10" key="1">
    <citation type="submission" date="2017-03" db="EMBL/GenBank/DDBJ databases">
        <title>Phytopthora megakarya and P. palmivora, two closely related causual agents of cacao black pod achieved similar genome size and gene model numbers by different mechanisms.</title>
        <authorList>
            <person name="Ali S."/>
            <person name="Shao J."/>
            <person name="Larry D.J."/>
            <person name="Kronmiller B."/>
            <person name="Shen D."/>
            <person name="Strem M.D."/>
            <person name="Melnick R.L."/>
            <person name="Guiltinan M.J."/>
            <person name="Tyler B.M."/>
            <person name="Meinhardt L.W."/>
            <person name="Bailey B.A."/>
        </authorList>
    </citation>
    <scope>NUCLEOTIDE SEQUENCE [LARGE SCALE GENOMIC DNA]</scope>
    <source>
        <strain evidence="10">zdho120</strain>
    </source>
</reference>
<keyword evidence="5" id="KW-0805">Transcription regulation</keyword>
<evidence type="ECO:0000256" key="4">
    <source>
        <dbReference type="ARBA" id="ARBA00022491"/>
    </source>
</evidence>
<accession>A0A225W7K3</accession>
<protein>
    <recommendedName>
        <fullName evidence="3">Mediator of RNA polymerase II transcription subunit 13</fullName>
    </recommendedName>
</protein>
<keyword evidence="4" id="KW-0678">Repressor</keyword>
<feature type="compositionally biased region" description="Polar residues" evidence="8">
    <location>
        <begin position="253"/>
        <end position="267"/>
    </location>
</feature>
<keyword evidence="7" id="KW-0539">Nucleus</keyword>
<dbReference type="GO" id="GO:0045944">
    <property type="term" value="P:positive regulation of transcription by RNA polymerase II"/>
    <property type="evidence" value="ECO:0007669"/>
    <property type="project" value="TreeGrafter"/>
</dbReference>
<dbReference type="PANTHER" id="PTHR48249:SF3">
    <property type="entry name" value="MEDIATOR OF RNA POLYMERASE II TRANSCRIPTION SUBUNIT 13"/>
    <property type="match status" value="1"/>
</dbReference>
<proteinExistence type="inferred from homology"/>
<feature type="region of interest" description="Disordered" evidence="8">
    <location>
        <begin position="1"/>
        <end position="20"/>
    </location>
</feature>
<dbReference type="GO" id="GO:0003713">
    <property type="term" value="F:transcription coactivator activity"/>
    <property type="evidence" value="ECO:0007669"/>
    <property type="project" value="TreeGrafter"/>
</dbReference>
<evidence type="ECO:0000256" key="5">
    <source>
        <dbReference type="ARBA" id="ARBA00023015"/>
    </source>
</evidence>
<dbReference type="STRING" id="4795.A0A225W7K3"/>
<dbReference type="InterPro" id="IPR051139">
    <property type="entry name" value="Mediator_complx_sub13"/>
</dbReference>
<evidence type="ECO:0000256" key="1">
    <source>
        <dbReference type="ARBA" id="ARBA00004123"/>
    </source>
</evidence>